<dbReference type="OMA" id="GIWGNEA"/>
<keyword evidence="4" id="KW-1185">Reference proteome</keyword>
<dbReference type="Pfam" id="PF00248">
    <property type="entry name" value="Aldo_ket_red"/>
    <property type="match status" value="1"/>
</dbReference>
<name>D8LGX8_ECTSI</name>
<dbReference type="EMBL" id="FN648307">
    <property type="protein sequence ID" value="CBN75831.1"/>
    <property type="molecule type" value="Genomic_DNA"/>
</dbReference>
<organism evidence="3 4">
    <name type="scientific">Ectocarpus siliculosus</name>
    <name type="common">Brown alga</name>
    <name type="synonym">Conferva siliculosa</name>
    <dbReference type="NCBI Taxonomy" id="2880"/>
    <lineage>
        <taxon>Eukaryota</taxon>
        <taxon>Sar</taxon>
        <taxon>Stramenopiles</taxon>
        <taxon>Ochrophyta</taxon>
        <taxon>PX clade</taxon>
        <taxon>Phaeophyceae</taxon>
        <taxon>Ectocarpales</taxon>
        <taxon>Ectocarpaceae</taxon>
        <taxon>Ectocarpus</taxon>
    </lineage>
</organism>
<evidence type="ECO:0000313" key="4">
    <source>
        <dbReference type="Proteomes" id="UP000002630"/>
    </source>
</evidence>
<dbReference type="PANTHER" id="PTHR43625:SF88">
    <property type="entry name" value="OS07G0143000 PROTEIN"/>
    <property type="match status" value="1"/>
</dbReference>
<feature type="domain" description="NADP-dependent oxidoreductase" evidence="2">
    <location>
        <begin position="58"/>
        <end position="348"/>
    </location>
</feature>
<proteinExistence type="predicted"/>
<dbReference type="STRING" id="2880.D8LGX8"/>
<dbReference type="Proteomes" id="UP000002630">
    <property type="component" value="Linkage Group LG17"/>
</dbReference>
<dbReference type="PRINTS" id="PR00069">
    <property type="entry name" value="ALDKETRDTASE"/>
</dbReference>
<dbReference type="InterPro" id="IPR023210">
    <property type="entry name" value="NADP_OxRdtase_dom"/>
</dbReference>
<dbReference type="SUPFAM" id="SSF51430">
    <property type="entry name" value="NAD(P)-linked oxidoreductase"/>
    <property type="match status" value="1"/>
</dbReference>
<gene>
    <name evidence="3" type="ORF">Esi_0182_0018</name>
</gene>
<accession>D8LGX8</accession>
<dbReference type="GO" id="GO:0005737">
    <property type="term" value="C:cytoplasm"/>
    <property type="evidence" value="ECO:0007669"/>
    <property type="project" value="TreeGrafter"/>
</dbReference>
<sequence>MRMADEDIVDAAEKAAGGVAAAIKDGANGIGKAAMEGAKDVALAAKDRVSLGGVEVSPLGVGAWSWGDTVFWGYSEAMDKELQEVFGNCVGGGVNLFDTAEVYGVGRSEYLCGKFRRDYKGADKNGIVIASKFAPLPWRLGRGSVVDACKASLDRMGAESMEIYQIHWPFGALNSRYWDGLADCVDQGLVKAVGVSNYGPEAVKDAHAALKARGVKLGSNQIQFSLADRKPETSGMLTLCEDLDVRVLAYSPLAQGLLTGKYSKDFVPSGPRGRVFKKKLPTVAPLVDKLKEIGTPRDKTPAQVSLNWCITKGTIPIPGAKNIRQADENCGALGWRLSEQEMSALDAAASAAGL</sequence>
<evidence type="ECO:0000313" key="3">
    <source>
        <dbReference type="EMBL" id="CBN75831.1"/>
    </source>
</evidence>
<dbReference type="AlphaFoldDB" id="D8LGX8"/>
<dbReference type="eggNOG" id="KOG1575">
    <property type="taxonomic scope" value="Eukaryota"/>
</dbReference>
<dbReference type="PANTHER" id="PTHR43625">
    <property type="entry name" value="AFLATOXIN B1 ALDEHYDE REDUCTASE"/>
    <property type="match status" value="1"/>
</dbReference>
<dbReference type="GO" id="GO:0016491">
    <property type="term" value="F:oxidoreductase activity"/>
    <property type="evidence" value="ECO:0007669"/>
    <property type="project" value="UniProtKB-KW"/>
</dbReference>
<dbReference type="CDD" id="cd19093">
    <property type="entry name" value="AKR_AtPLR-like"/>
    <property type="match status" value="1"/>
</dbReference>
<protein>
    <submittedName>
        <fullName evidence="3">Aldo/keto reductase family protein</fullName>
    </submittedName>
</protein>
<evidence type="ECO:0000259" key="2">
    <source>
        <dbReference type="Pfam" id="PF00248"/>
    </source>
</evidence>
<dbReference type="InParanoid" id="D8LGX8"/>
<dbReference type="PROSITE" id="PS00062">
    <property type="entry name" value="ALDOKETO_REDUCTASE_2"/>
    <property type="match status" value="1"/>
</dbReference>
<evidence type="ECO:0000256" key="1">
    <source>
        <dbReference type="ARBA" id="ARBA00023002"/>
    </source>
</evidence>
<dbReference type="InterPro" id="IPR020471">
    <property type="entry name" value="AKR"/>
</dbReference>
<dbReference type="InterPro" id="IPR018170">
    <property type="entry name" value="Aldo/ket_reductase_CS"/>
</dbReference>
<dbReference type="EMBL" id="FN649742">
    <property type="protein sequence ID" value="CBN75831.1"/>
    <property type="molecule type" value="Genomic_DNA"/>
</dbReference>
<reference evidence="3 4" key="1">
    <citation type="journal article" date="2010" name="Nature">
        <title>The Ectocarpus genome and the independent evolution of multicellularity in brown algae.</title>
        <authorList>
            <person name="Cock J.M."/>
            <person name="Sterck L."/>
            <person name="Rouze P."/>
            <person name="Scornet D."/>
            <person name="Allen A.E."/>
            <person name="Amoutzias G."/>
            <person name="Anthouard V."/>
            <person name="Artiguenave F."/>
            <person name="Aury J.M."/>
            <person name="Badger J.H."/>
            <person name="Beszteri B."/>
            <person name="Billiau K."/>
            <person name="Bonnet E."/>
            <person name="Bothwell J.H."/>
            <person name="Bowler C."/>
            <person name="Boyen C."/>
            <person name="Brownlee C."/>
            <person name="Carrano C.J."/>
            <person name="Charrier B."/>
            <person name="Cho G.Y."/>
            <person name="Coelho S.M."/>
            <person name="Collen J."/>
            <person name="Corre E."/>
            <person name="Da Silva C."/>
            <person name="Delage L."/>
            <person name="Delaroque N."/>
            <person name="Dittami S.M."/>
            <person name="Doulbeau S."/>
            <person name="Elias M."/>
            <person name="Farnham G."/>
            <person name="Gachon C.M."/>
            <person name="Gschloessl B."/>
            <person name="Heesch S."/>
            <person name="Jabbari K."/>
            <person name="Jubin C."/>
            <person name="Kawai H."/>
            <person name="Kimura K."/>
            <person name="Kloareg B."/>
            <person name="Kupper F.C."/>
            <person name="Lang D."/>
            <person name="Le Bail A."/>
            <person name="Leblanc C."/>
            <person name="Lerouge P."/>
            <person name="Lohr M."/>
            <person name="Lopez P.J."/>
            <person name="Martens C."/>
            <person name="Maumus F."/>
            <person name="Michel G."/>
            <person name="Miranda-Saavedra D."/>
            <person name="Morales J."/>
            <person name="Moreau H."/>
            <person name="Motomura T."/>
            <person name="Nagasato C."/>
            <person name="Napoli C.A."/>
            <person name="Nelson D.R."/>
            <person name="Nyvall-Collen P."/>
            <person name="Peters A.F."/>
            <person name="Pommier C."/>
            <person name="Potin P."/>
            <person name="Poulain J."/>
            <person name="Quesneville H."/>
            <person name="Read B."/>
            <person name="Rensing S.A."/>
            <person name="Ritter A."/>
            <person name="Rousvoal S."/>
            <person name="Samanta M."/>
            <person name="Samson G."/>
            <person name="Schroeder D.C."/>
            <person name="Segurens B."/>
            <person name="Strittmatter M."/>
            <person name="Tonon T."/>
            <person name="Tregear J.W."/>
            <person name="Valentin K."/>
            <person name="von Dassow P."/>
            <person name="Yamagishi T."/>
            <person name="Van de Peer Y."/>
            <person name="Wincker P."/>
        </authorList>
    </citation>
    <scope>NUCLEOTIDE SEQUENCE [LARGE SCALE GENOMIC DNA]</scope>
    <source>
        <strain evidence="4">Ec32 / CCAP1310/4</strain>
    </source>
</reference>
<dbReference type="Gene3D" id="3.20.20.100">
    <property type="entry name" value="NADP-dependent oxidoreductase domain"/>
    <property type="match status" value="1"/>
</dbReference>
<dbReference type="OrthoDB" id="2310150at2759"/>
<dbReference type="InterPro" id="IPR050791">
    <property type="entry name" value="Aldo-Keto_reductase"/>
</dbReference>
<dbReference type="InterPro" id="IPR036812">
    <property type="entry name" value="NAD(P)_OxRdtase_dom_sf"/>
</dbReference>
<keyword evidence="1" id="KW-0560">Oxidoreductase</keyword>